<dbReference type="OrthoDB" id="3682027at2759"/>
<dbReference type="EMBL" id="CAJRGZ010000023">
    <property type="protein sequence ID" value="CAG5178303.1"/>
    <property type="molecule type" value="Genomic_DNA"/>
</dbReference>
<dbReference type="AlphaFoldDB" id="A0A8J2IH39"/>
<feature type="domain" description="F-box" evidence="2">
    <location>
        <begin position="6"/>
        <end position="54"/>
    </location>
</feature>
<feature type="compositionally biased region" description="Basic and acidic residues" evidence="1">
    <location>
        <begin position="379"/>
        <end position="411"/>
    </location>
</feature>
<feature type="region of interest" description="Disordered" evidence="1">
    <location>
        <begin position="378"/>
        <end position="411"/>
    </location>
</feature>
<reference evidence="3" key="1">
    <citation type="submission" date="2021-05" db="EMBL/GenBank/DDBJ databases">
        <authorList>
            <person name="Stam R."/>
        </authorList>
    </citation>
    <scope>NUCLEOTIDE SEQUENCE</scope>
    <source>
        <strain evidence="3">CS162</strain>
    </source>
</reference>
<evidence type="ECO:0000256" key="1">
    <source>
        <dbReference type="SAM" id="MobiDB-lite"/>
    </source>
</evidence>
<protein>
    <recommendedName>
        <fullName evidence="2">F-box domain-containing protein</fullName>
    </recommendedName>
</protein>
<sequence length="411" mass="46961">MPANLLALPNELVLSIVDHLPRLPRDRRAELVSLTMVCKSFHEIAMEILHKDVCVDIAKVHRLVYLYVAQPKLAQLVKSIDLFGEADPHAFLELEAKEPDFYEPIIGSSGLNDSLQRILIGDLRRQDHQAYMALLLLQTLNFQILLLGQTYHSDIHFLDPVFFTGLSTSPNSMSPDHVHTRDVQPYLREIIATRLKPRLTRLEIPHHGLWDVVWGGHQSLDLGEYIQLSHLTTSVDGFLIIKWPVWGARAVYHFGVLPKTLTHLTIGGVSWDLGHLLAHLALEKSSGRTPELHNLVVYIAEYAQTKQIFAQVQTLEDAGITTTLRYDDLCYCLRLDTLDTGYRSRHMDESLRSLEMRGHFEPWRYVATAREVLQMTHGRNMEERGQIEEEELKSQEDQDENKTASESGKDI</sequence>
<keyword evidence="4" id="KW-1185">Reference proteome</keyword>
<dbReference type="Pfam" id="PF12937">
    <property type="entry name" value="F-box-like"/>
    <property type="match status" value="1"/>
</dbReference>
<proteinExistence type="predicted"/>
<organism evidence="3 4">
    <name type="scientific">Alternaria atra</name>
    <dbReference type="NCBI Taxonomy" id="119953"/>
    <lineage>
        <taxon>Eukaryota</taxon>
        <taxon>Fungi</taxon>
        <taxon>Dikarya</taxon>
        <taxon>Ascomycota</taxon>
        <taxon>Pezizomycotina</taxon>
        <taxon>Dothideomycetes</taxon>
        <taxon>Pleosporomycetidae</taxon>
        <taxon>Pleosporales</taxon>
        <taxon>Pleosporineae</taxon>
        <taxon>Pleosporaceae</taxon>
        <taxon>Alternaria</taxon>
        <taxon>Alternaria sect. Ulocladioides</taxon>
    </lineage>
</organism>
<evidence type="ECO:0000313" key="3">
    <source>
        <dbReference type="EMBL" id="CAG5178303.1"/>
    </source>
</evidence>
<dbReference type="GeneID" id="67020765"/>
<name>A0A8J2IH39_9PLEO</name>
<evidence type="ECO:0000313" key="4">
    <source>
        <dbReference type="Proteomes" id="UP000676310"/>
    </source>
</evidence>
<evidence type="ECO:0000259" key="2">
    <source>
        <dbReference type="Pfam" id="PF12937"/>
    </source>
</evidence>
<dbReference type="InterPro" id="IPR001810">
    <property type="entry name" value="F-box_dom"/>
</dbReference>
<comment type="caution">
    <text evidence="3">The sequence shown here is derived from an EMBL/GenBank/DDBJ whole genome shotgun (WGS) entry which is preliminary data.</text>
</comment>
<accession>A0A8J2IH39</accession>
<dbReference type="Proteomes" id="UP000676310">
    <property type="component" value="Unassembled WGS sequence"/>
</dbReference>
<gene>
    <name evidence="3" type="ORF">ALTATR162_LOCUS8633</name>
</gene>
<dbReference type="RefSeq" id="XP_043172201.1">
    <property type="nucleotide sequence ID" value="XM_043316266.1"/>
</dbReference>